<protein>
    <submittedName>
        <fullName evidence="2">Uncharacterized protein</fullName>
    </submittedName>
</protein>
<dbReference type="InterPro" id="IPR044152">
    <property type="entry name" value="YqjM-like"/>
</dbReference>
<dbReference type="PANTHER" id="PTHR43303">
    <property type="entry name" value="NADPH DEHYDROGENASE C23G7.10C-RELATED"/>
    <property type="match status" value="1"/>
</dbReference>
<dbReference type="GO" id="GO:0010181">
    <property type="term" value="F:FMN binding"/>
    <property type="evidence" value="ECO:0007669"/>
    <property type="project" value="InterPro"/>
</dbReference>
<gene>
    <name evidence="2" type="ORF">Z518_05434</name>
</gene>
<sequence length="191" mass="21292">MTWTNDWCEKSAHLGGRSDEVMNVTDQPFNEHTYVLQTMAIKDIEGFKEAWNALIQLALTAGVDEASTDCIRLTILMTYRPDHTNPRRSRLSSRGIPVICLQHSGRRYGGRPFKNRVRLLLEVVDLTHIVIPGGVPLMIRIPGSDWLEYLGSVEEVPHWGVTQAANLSVLPAEKGVDWIDVATGGLDSSKD</sequence>
<dbReference type="InterPro" id="IPR013785">
    <property type="entry name" value="Aldolase_TIM"/>
</dbReference>
<dbReference type="RefSeq" id="XP_013271700.1">
    <property type="nucleotide sequence ID" value="XM_013416246.1"/>
</dbReference>
<dbReference type="EMBL" id="KN847478">
    <property type="protein sequence ID" value="KIX04564.1"/>
    <property type="molecule type" value="Genomic_DNA"/>
</dbReference>
<dbReference type="VEuPathDB" id="FungiDB:Z518_05434"/>
<dbReference type="Gene3D" id="3.20.20.70">
    <property type="entry name" value="Aldolase class I"/>
    <property type="match status" value="1"/>
</dbReference>
<dbReference type="SUPFAM" id="SSF51395">
    <property type="entry name" value="FMN-linked oxidoreductases"/>
    <property type="match status" value="1"/>
</dbReference>
<keyword evidence="3" id="KW-1185">Reference proteome</keyword>
<dbReference type="AlphaFoldDB" id="A0A0D2IFH6"/>
<accession>A0A0D2IFH6</accession>
<dbReference type="Proteomes" id="UP000053617">
    <property type="component" value="Unassembled WGS sequence"/>
</dbReference>
<dbReference type="HOGENOM" id="CLU_1422121_0_0_1"/>
<evidence type="ECO:0000313" key="3">
    <source>
        <dbReference type="Proteomes" id="UP000053617"/>
    </source>
</evidence>
<dbReference type="GeneID" id="25293505"/>
<dbReference type="STRING" id="1442369.A0A0D2IFH6"/>
<organism evidence="2 3">
    <name type="scientific">Rhinocladiella mackenziei CBS 650.93</name>
    <dbReference type="NCBI Taxonomy" id="1442369"/>
    <lineage>
        <taxon>Eukaryota</taxon>
        <taxon>Fungi</taxon>
        <taxon>Dikarya</taxon>
        <taxon>Ascomycota</taxon>
        <taxon>Pezizomycotina</taxon>
        <taxon>Eurotiomycetes</taxon>
        <taxon>Chaetothyriomycetidae</taxon>
        <taxon>Chaetothyriales</taxon>
        <taxon>Herpotrichiellaceae</taxon>
        <taxon>Rhinocladiella</taxon>
    </lineage>
</organism>
<evidence type="ECO:0000256" key="1">
    <source>
        <dbReference type="ARBA" id="ARBA00001917"/>
    </source>
</evidence>
<proteinExistence type="predicted"/>
<reference evidence="2 3" key="1">
    <citation type="submission" date="2015-01" db="EMBL/GenBank/DDBJ databases">
        <title>The Genome Sequence of Rhinocladiella mackenzie CBS 650.93.</title>
        <authorList>
            <consortium name="The Broad Institute Genomics Platform"/>
            <person name="Cuomo C."/>
            <person name="de Hoog S."/>
            <person name="Gorbushina A."/>
            <person name="Stielow B."/>
            <person name="Teixiera M."/>
            <person name="Abouelleil A."/>
            <person name="Chapman S.B."/>
            <person name="Priest M."/>
            <person name="Young S.K."/>
            <person name="Wortman J."/>
            <person name="Nusbaum C."/>
            <person name="Birren B."/>
        </authorList>
    </citation>
    <scope>NUCLEOTIDE SEQUENCE [LARGE SCALE GENOMIC DNA]</scope>
    <source>
        <strain evidence="2 3">CBS 650.93</strain>
    </source>
</reference>
<evidence type="ECO:0000313" key="2">
    <source>
        <dbReference type="EMBL" id="KIX04564.1"/>
    </source>
</evidence>
<comment type="cofactor">
    <cofactor evidence="1">
        <name>FMN</name>
        <dbReference type="ChEBI" id="CHEBI:58210"/>
    </cofactor>
</comment>
<name>A0A0D2IFH6_9EURO</name>
<dbReference type="GO" id="GO:0050661">
    <property type="term" value="F:NADP binding"/>
    <property type="evidence" value="ECO:0007669"/>
    <property type="project" value="InterPro"/>
</dbReference>
<dbReference type="PANTHER" id="PTHR43303:SF4">
    <property type="entry name" value="NADPH DEHYDROGENASE C23G7.10C-RELATED"/>
    <property type="match status" value="1"/>
</dbReference>
<dbReference type="GO" id="GO:0003959">
    <property type="term" value="F:NADPH dehydrogenase activity"/>
    <property type="evidence" value="ECO:0007669"/>
    <property type="project" value="InterPro"/>
</dbReference>